<gene>
    <name evidence="2" type="ORF">H4R34_004415</name>
</gene>
<protein>
    <recommendedName>
        <fullName evidence="4">U3-containing 90S pre-ribosomal complex subunit-domain containing protein</fullName>
    </recommendedName>
</protein>
<dbReference type="InterPro" id="IPR027417">
    <property type="entry name" value="P-loop_NTPase"/>
</dbReference>
<evidence type="ECO:0000313" key="2">
    <source>
        <dbReference type="EMBL" id="KAJ1975223.1"/>
    </source>
</evidence>
<dbReference type="AlphaFoldDB" id="A0A9W8AYA9"/>
<dbReference type="PANTHER" id="PTHR24030">
    <property type="entry name" value="PROTEIN CMSS1"/>
    <property type="match status" value="1"/>
</dbReference>
<dbReference type="PANTHER" id="PTHR24030:SF0">
    <property type="entry name" value="PROTEIN CMSS1"/>
    <property type="match status" value="1"/>
</dbReference>
<dbReference type="SUPFAM" id="SSF52540">
    <property type="entry name" value="P-loop containing nucleoside triphosphate hydrolases"/>
    <property type="match status" value="1"/>
</dbReference>
<keyword evidence="3" id="KW-1185">Reference proteome</keyword>
<dbReference type="Pfam" id="PF14617">
    <property type="entry name" value="CMS1"/>
    <property type="match status" value="1"/>
</dbReference>
<feature type="compositionally biased region" description="Polar residues" evidence="1">
    <location>
        <begin position="36"/>
        <end position="46"/>
    </location>
</feature>
<dbReference type="OrthoDB" id="1929311at2759"/>
<proteinExistence type="predicted"/>
<organism evidence="2 3">
    <name type="scientific">Dimargaris verticillata</name>
    <dbReference type="NCBI Taxonomy" id="2761393"/>
    <lineage>
        <taxon>Eukaryota</taxon>
        <taxon>Fungi</taxon>
        <taxon>Fungi incertae sedis</taxon>
        <taxon>Zoopagomycota</taxon>
        <taxon>Kickxellomycotina</taxon>
        <taxon>Dimargaritomycetes</taxon>
        <taxon>Dimargaritales</taxon>
        <taxon>Dimargaritaceae</taxon>
        <taxon>Dimargaris</taxon>
    </lineage>
</organism>
<reference evidence="2" key="1">
    <citation type="submission" date="2022-07" db="EMBL/GenBank/DDBJ databases">
        <title>Phylogenomic reconstructions and comparative analyses of Kickxellomycotina fungi.</title>
        <authorList>
            <person name="Reynolds N.K."/>
            <person name="Stajich J.E."/>
            <person name="Barry K."/>
            <person name="Grigoriev I.V."/>
            <person name="Crous P."/>
            <person name="Smith M.E."/>
        </authorList>
    </citation>
    <scope>NUCLEOTIDE SEQUENCE</scope>
    <source>
        <strain evidence="2">RSA 567</strain>
    </source>
</reference>
<evidence type="ECO:0008006" key="4">
    <source>
        <dbReference type="Google" id="ProtNLM"/>
    </source>
</evidence>
<accession>A0A9W8AYA9</accession>
<evidence type="ECO:0000313" key="3">
    <source>
        <dbReference type="Proteomes" id="UP001151582"/>
    </source>
</evidence>
<feature type="region of interest" description="Disordered" evidence="1">
    <location>
        <begin position="1"/>
        <end position="70"/>
    </location>
</feature>
<dbReference type="InterPro" id="IPR032704">
    <property type="entry name" value="Cms1"/>
</dbReference>
<dbReference type="EMBL" id="JANBQB010000553">
    <property type="protein sequence ID" value="KAJ1975223.1"/>
    <property type="molecule type" value="Genomic_DNA"/>
</dbReference>
<feature type="compositionally biased region" description="Basic residues" evidence="1">
    <location>
        <begin position="59"/>
        <end position="68"/>
    </location>
</feature>
<dbReference type="GO" id="GO:0005634">
    <property type="term" value="C:nucleus"/>
    <property type="evidence" value="ECO:0007669"/>
    <property type="project" value="TreeGrafter"/>
</dbReference>
<evidence type="ECO:0000256" key="1">
    <source>
        <dbReference type="SAM" id="MobiDB-lite"/>
    </source>
</evidence>
<dbReference type="GO" id="GO:0030686">
    <property type="term" value="C:90S preribosome"/>
    <property type="evidence" value="ECO:0007669"/>
    <property type="project" value="TreeGrafter"/>
</dbReference>
<dbReference type="Proteomes" id="UP001151582">
    <property type="component" value="Unassembled WGS sequence"/>
</dbReference>
<sequence>MPKRAADAIESLDGNIAYELDEDTTAQSKKPRNADNDTSAPHNGDSNDADAPQEGKKDSQRKRKKKTPKFIFSDPAIARAPLADQAAFFNKKMESALRDLTSLDLEGNQFEPEFFTDTSEYDAPRDHEHFVEWLKTYGQSDYAEPIPKKAPKGAPRVLVITCHANRAVDLVKASRDLGGEKATIKLFARHIKIGEQQYLLKKFQKDIGIGTPNRILALLKANSLKLDRLDMIVIDCFLDLKDRMLVDMPETCQDFFNLYREFLHAKLKDESTRIAMY</sequence>
<name>A0A9W8AYA9_9FUNG</name>
<dbReference type="Gene3D" id="3.40.50.300">
    <property type="entry name" value="P-loop containing nucleotide triphosphate hydrolases"/>
    <property type="match status" value="1"/>
</dbReference>
<comment type="caution">
    <text evidence="2">The sequence shown here is derived from an EMBL/GenBank/DDBJ whole genome shotgun (WGS) entry which is preliminary data.</text>
</comment>